<protein>
    <submittedName>
        <fullName evidence="1">Uncharacterized protein</fullName>
    </submittedName>
</protein>
<reference evidence="1" key="1">
    <citation type="submission" date="2022-04" db="EMBL/GenBank/DDBJ databases">
        <title>Genome of the entomopathogenic fungus Entomophthora muscae.</title>
        <authorList>
            <person name="Elya C."/>
            <person name="Lovett B.R."/>
            <person name="Lee E."/>
            <person name="Macias A.M."/>
            <person name="Hajek A.E."/>
            <person name="De Bivort B.L."/>
            <person name="Kasson M.T."/>
            <person name="De Fine Licht H.H."/>
            <person name="Stajich J.E."/>
        </authorList>
    </citation>
    <scope>NUCLEOTIDE SEQUENCE</scope>
    <source>
        <strain evidence="1">Berkeley</strain>
    </source>
</reference>
<sequence>MTFLKEAGGNNFVVLLLTSEASQDVIASQPPPTSQSRSTSLNPRQKLLSRPATKVFYTRVTSNTEVTYTSTVYPVVTQPRTLDPRVATSFPCVFDTTYEPLVTTKEPSAPVSYATIHSASATKHDPTFYTKVHIPCVEPTCQGPTSLE</sequence>
<evidence type="ECO:0000313" key="1">
    <source>
        <dbReference type="EMBL" id="KAJ9076709.1"/>
    </source>
</evidence>
<name>A0ACC2TQ43_9FUNG</name>
<evidence type="ECO:0000313" key="2">
    <source>
        <dbReference type="Proteomes" id="UP001165960"/>
    </source>
</evidence>
<organism evidence="1 2">
    <name type="scientific">Entomophthora muscae</name>
    <dbReference type="NCBI Taxonomy" id="34485"/>
    <lineage>
        <taxon>Eukaryota</taxon>
        <taxon>Fungi</taxon>
        <taxon>Fungi incertae sedis</taxon>
        <taxon>Zoopagomycota</taxon>
        <taxon>Entomophthoromycotina</taxon>
        <taxon>Entomophthoromycetes</taxon>
        <taxon>Entomophthorales</taxon>
        <taxon>Entomophthoraceae</taxon>
        <taxon>Entomophthora</taxon>
    </lineage>
</organism>
<dbReference type="Proteomes" id="UP001165960">
    <property type="component" value="Unassembled WGS sequence"/>
</dbReference>
<dbReference type="EMBL" id="QTSX02002254">
    <property type="protein sequence ID" value="KAJ9076709.1"/>
    <property type="molecule type" value="Genomic_DNA"/>
</dbReference>
<accession>A0ACC2TQ43</accession>
<gene>
    <name evidence="1" type="ORF">DSO57_1023674</name>
</gene>
<proteinExistence type="predicted"/>
<keyword evidence="2" id="KW-1185">Reference proteome</keyword>
<comment type="caution">
    <text evidence="1">The sequence shown here is derived from an EMBL/GenBank/DDBJ whole genome shotgun (WGS) entry which is preliminary data.</text>
</comment>